<keyword evidence="4" id="KW-1185">Reference proteome</keyword>
<protein>
    <recommendedName>
        <fullName evidence="2">Zinc finger CHC2-type domain-containing protein</fullName>
    </recommendedName>
</protein>
<dbReference type="GO" id="GO:0006260">
    <property type="term" value="P:DNA replication"/>
    <property type="evidence" value="ECO:0007669"/>
    <property type="project" value="InterPro"/>
</dbReference>
<organism evidence="3 4">
    <name type="scientific">Microvirga flocculans</name>
    <dbReference type="NCBI Taxonomy" id="217168"/>
    <lineage>
        <taxon>Bacteria</taxon>
        <taxon>Pseudomonadati</taxon>
        <taxon>Pseudomonadota</taxon>
        <taxon>Alphaproteobacteria</taxon>
        <taxon>Hyphomicrobiales</taxon>
        <taxon>Methylobacteriaceae</taxon>
        <taxon>Microvirga</taxon>
    </lineage>
</organism>
<sequence>MPRGKRDLAFEDWVHDAKSVPILQAALERGARLKGGREKVGPCPACGGRDRFSVNTVKAIFHCRGSGQGGDVIALVQYLDGVDFLGACERLTGRPPPQGESTIDHAELARKAEERRADAEKQERRSRWFREQERKRLYDMWKAGVPVEGTPVEAYLAMRQVVLPPRAAVRCLMEAKLYASHAEEATVIHTGPAMMAAIVGPEERFVGLHLTWIDLTDPEGKARVVDPKTGEVEAAKKMRGSTLGGRIELVRCENPRVLVLGEGIEEVLTVHRALTAAGWDLSRTAFWTALNLGNLGGPHRGTVEHPTHRRMSRDGRDLGPQKVPGDVPDLTQPAIPVPDSVEELFLLGDGDSDHFTTDLAMRRAARRYARKGRIVRVVWSPAGGDWNKLLRAAA</sequence>
<dbReference type="InterPro" id="IPR055570">
    <property type="entry name" value="DUF7146"/>
</dbReference>
<dbReference type="GO" id="GO:0003899">
    <property type="term" value="F:DNA-directed RNA polymerase activity"/>
    <property type="evidence" value="ECO:0007669"/>
    <property type="project" value="InterPro"/>
</dbReference>
<dbReference type="InterPro" id="IPR002694">
    <property type="entry name" value="Znf_CHC2"/>
</dbReference>
<dbReference type="GO" id="GO:0003677">
    <property type="term" value="F:DNA binding"/>
    <property type="evidence" value="ECO:0007669"/>
    <property type="project" value="InterPro"/>
</dbReference>
<reference evidence="3 4" key="1">
    <citation type="submission" date="2020-08" db="EMBL/GenBank/DDBJ databases">
        <title>Genomic Encyclopedia of Type Strains, Phase IV (KMG-IV): sequencing the most valuable type-strain genomes for metagenomic binning, comparative biology and taxonomic classification.</title>
        <authorList>
            <person name="Goeker M."/>
        </authorList>
    </citation>
    <scope>NUCLEOTIDE SEQUENCE [LARGE SCALE GENOMIC DNA]</scope>
    <source>
        <strain evidence="3 4">DSM 15743</strain>
    </source>
</reference>
<evidence type="ECO:0000259" key="2">
    <source>
        <dbReference type="SMART" id="SM00400"/>
    </source>
</evidence>
<feature type="compositionally biased region" description="Basic and acidic residues" evidence="1">
    <location>
        <begin position="301"/>
        <end position="319"/>
    </location>
</feature>
<accession>A0A7W6IIC3</accession>
<gene>
    <name evidence="3" type="ORF">GGR34_003719</name>
</gene>
<dbReference type="Proteomes" id="UP000519439">
    <property type="component" value="Unassembled WGS sequence"/>
</dbReference>
<proteinExistence type="predicted"/>
<dbReference type="RefSeq" id="WP_027316070.1">
    <property type="nucleotide sequence ID" value="NZ_JACIDC010000018.1"/>
</dbReference>
<evidence type="ECO:0000313" key="4">
    <source>
        <dbReference type="Proteomes" id="UP000519439"/>
    </source>
</evidence>
<evidence type="ECO:0000256" key="1">
    <source>
        <dbReference type="SAM" id="MobiDB-lite"/>
    </source>
</evidence>
<dbReference type="GO" id="GO:0008270">
    <property type="term" value="F:zinc ion binding"/>
    <property type="evidence" value="ECO:0007669"/>
    <property type="project" value="InterPro"/>
</dbReference>
<dbReference type="SUPFAM" id="SSF57783">
    <property type="entry name" value="Zinc beta-ribbon"/>
    <property type="match status" value="1"/>
</dbReference>
<dbReference type="EMBL" id="JACIDC010000018">
    <property type="protein sequence ID" value="MBB4042034.1"/>
    <property type="molecule type" value="Genomic_DNA"/>
</dbReference>
<dbReference type="Gene3D" id="3.90.580.10">
    <property type="entry name" value="Zinc finger, CHC2-type domain"/>
    <property type="match status" value="1"/>
</dbReference>
<feature type="region of interest" description="Disordered" evidence="1">
    <location>
        <begin position="298"/>
        <end position="319"/>
    </location>
</feature>
<dbReference type="AlphaFoldDB" id="A0A7W6IIC3"/>
<comment type="caution">
    <text evidence="3">The sequence shown here is derived from an EMBL/GenBank/DDBJ whole genome shotgun (WGS) entry which is preliminary data.</text>
</comment>
<dbReference type="Pfam" id="PF23639">
    <property type="entry name" value="DUF7146"/>
    <property type="match status" value="1"/>
</dbReference>
<dbReference type="Pfam" id="PF01807">
    <property type="entry name" value="Zn_ribbon_DnaG"/>
    <property type="match status" value="1"/>
</dbReference>
<feature type="domain" description="Zinc finger CHC2-type" evidence="2">
    <location>
        <begin position="52"/>
        <end position="92"/>
    </location>
</feature>
<dbReference type="SMART" id="SM00400">
    <property type="entry name" value="ZnF_CHCC"/>
    <property type="match status" value="1"/>
</dbReference>
<name>A0A7W6IIC3_9HYPH</name>
<dbReference type="InterPro" id="IPR036977">
    <property type="entry name" value="DNA_primase_Znf_CHC2"/>
</dbReference>
<evidence type="ECO:0000313" key="3">
    <source>
        <dbReference type="EMBL" id="MBB4042034.1"/>
    </source>
</evidence>